<feature type="region of interest" description="Disordered" evidence="2">
    <location>
        <begin position="1"/>
        <end position="39"/>
    </location>
</feature>
<evidence type="ECO:0000256" key="2">
    <source>
        <dbReference type="SAM" id="MobiDB-lite"/>
    </source>
</evidence>
<dbReference type="PANTHER" id="PTHR43591">
    <property type="entry name" value="METHYLTRANSFERASE"/>
    <property type="match status" value="1"/>
</dbReference>
<protein>
    <submittedName>
        <fullName evidence="3">Secondary metabolism regulator laeA</fullName>
    </submittedName>
</protein>
<dbReference type="CDD" id="cd02440">
    <property type="entry name" value="AdoMet_MTases"/>
    <property type="match status" value="1"/>
</dbReference>
<dbReference type="InterPro" id="IPR029063">
    <property type="entry name" value="SAM-dependent_MTases_sf"/>
</dbReference>
<gene>
    <name evidence="3" type="primary">laeA-0</name>
    <name evidence="3" type="ORF">CGGC5_v009089</name>
</gene>
<comment type="similarity">
    <text evidence="1">Belongs to the methyltransferase superfamily. LaeA methyltransferase family.</text>
</comment>
<dbReference type="GO" id="GO:0008168">
    <property type="term" value="F:methyltransferase activity"/>
    <property type="evidence" value="ECO:0007669"/>
    <property type="project" value="TreeGrafter"/>
</dbReference>
<feature type="compositionally biased region" description="Low complexity" evidence="2">
    <location>
        <begin position="26"/>
        <end position="39"/>
    </location>
</feature>
<comment type="caution">
    <text evidence="3">The sequence shown here is derived from an EMBL/GenBank/DDBJ whole genome shotgun (WGS) entry which is preliminary data.</text>
</comment>
<evidence type="ECO:0000313" key="3">
    <source>
        <dbReference type="EMBL" id="KAF4483297.1"/>
    </source>
</evidence>
<keyword evidence="4" id="KW-1185">Reference proteome</keyword>
<sequence length="344" mass="38927">MAAAANLPDLTPLAPEETDEGISETGSANGSSGSSLASLRSSILEHRRENGRRYHGMSEGTYILPNDEQEQERLDINHHLWRVTWDGDLCRSPKRNGANRVLDLGTGTGIWSIEYAEDHPEATVIGVDLSPIQPEFVPPNCKFEIDDVDKDWTWSTPFDFIFVRHMNACFASWERMLAQAYENLEPGGYIELQDNSFPLACQDGTLRPGSALERWSSLIMEGTAMMGRPVTVPAHFKRMLHDAGFVDVVEEYRVWPVNDWPRNDALRLLGRWSQFDSLEAVESSALALFTRVLGWTREEVLVFCAEVRNELKDRSIHAYWNVWCAYGRKPLKEQTPAEEQTPAA</sequence>
<dbReference type="Pfam" id="PF13489">
    <property type="entry name" value="Methyltransf_23"/>
    <property type="match status" value="1"/>
</dbReference>
<dbReference type="Gene3D" id="3.40.50.150">
    <property type="entry name" value="Vaccinia Virus protein VP39"/>
    <property type="match status" value="1"/>
</dbReference>
<dbReference type="GeneID" id="43621511"/>
<name>A0A7J6J168_COLFN</name>
<dbReference type="Proteomes" id="UP000011096">
    <property type="component" value="Unassembled WGS sequence"/>
</dbReference>
<dbReference type="RefSeq" id="XP_031883663.1">
    <property type="nucleotide sequence ID" value="XM_032037534.1"/>
</dbReference>
<dbReference type="SUPFAM" id="SSF53335">
    <property type="entry name" value="S-adenosyl-L-methionine-dependent methyltransferases"/>
    <property type="match status" value="1"/>
</dbReference>
<evidence type="ECO:0000256" key="1">
    <source>
        <dbReference type="ARBA" id="ARBA00038158"/>
    </source>
</evidence>
<dbReference type="EMBL" id="ANPB02000005">
    <property type="protein sequence ID" value="KAF4483297.1"/>
    <property type="molecule type" value="Genomic_DNA"/>
</dbReference>
<evidence type="ECO:0000313" key="4">
    <source>
        <dbReference type="Proteomes" id="UP000011096"/>
    </source>
</evidence>
<dbReference type="OrthoDB" id="2013972at2759"/>
<reference evidence="3 4" key="1">
    <citation type="submission" date="2012-08" db="EMBL/GenBank/DDBJ databases">
        <authorList>
            <person name="Gan P.H.P."/>
            <person name="Ikeda K."/>
            <person name="Irieda H."/>
            <person name="Narusaka M."/>
            <person name="O'Connell R.J."/>
            <person name="Narusaka Y."/>
            <person name="Takano Y."/>
            <person name="Kubo Y."/>
            <person name="Shirasu K."/>
        </authorList>
    </citation>
    <scope>NUCLEOTIDE SEQUENCE [LARGE SCALE GENOMIC DNA]</scope>
    <source>
        <strain evidence="3 4">Nara gc5</strain>
    </source>
</reference>
<organism evidence="3 4">
    <name type="scientific">Colletotrichum fructicola (strain Nara gc5)</name>
    <name type="common">Anthracnose fungus</name>
    <name type="synonym">Colletotrichum gloeosporioides (strain Nara gc5)</name>
    <dbReference type="NCBI Taxonomy" id="1213859"/>
    <lineage>
        <taxon>Eukaryota</taxon>
        <taxon>Fungi</taxon>
        <taxon>Dikarya</taxon>
        <taxon>Ascomycota</taxon>
        <taxon>Pezizomycotina</taxon>
        <taxon>Sordariomycetes</taxon>
        <taxon>Hypocreomycetidae</taxon>
        <taxon>Glomerellales</taxon>
        <taxon>Glomerellaceae</taxon>
        <taxon>Colletotrichum</taxon>
        <taxon>Colletotrichum gloeosporioides species complex</taxon>
    </lineage>
</organism>
<dbReference type="InParanoid" id="A0A7J6J168"/>
<accession>A0A7J6J168</accession>
<dbReference type="AlphaFoldDB" id="A0A7J6J168"/>
<reference evidence="3 4" key="2">
    <citation type="submission" date="2020-04" db="EMBL/GenBank/DDBJ databases">
        <title>Genome sequencing and assembly of multiple isolates from the Colletotrichum gloeosporioides species complex.</title>
        <authorList>
            <person name="Gan P."/>
            <person name="Shirasu K."/>
        </authorList>
    </citation>
    <scope>NUCLEOTIDE SEQUENCE [LARGE SCALE GENOMIC DNA]</scope>
    <source>
        <strain evidence="3 4">Nara gc5</strain>
    </source>
</reference>
<dbReference type="PANTHER" id="PTHR43591:SF102">
    <property type="entry name" value="S-ADENOSYL-L-METHIONINE-DEPENDENT METHYLTRANSFERASE"/>
    <property type="match status" value="1"/>
</dbReference>
<proteinExistence type="inferred from homology"/>